<dbReference type="AlphaFoldDB" id="A0A1C6G2F2"/>
<accession>A0A1C6G2F2</accession>
<sequence>MSALTGGIELAPLLTRIAVDLDSFKTEMEKAKQTAKEQADGISQQIKKAAQVGQDLQKVGGTLTKAITVPLMGAGAASAKFAMDFQKDMAQVKTLLDGNAQQVEARTRELSENVLQVSNDVNMSSSQIAEGTYQVISAYGDSAETMDLVTIAAKGAKAGGAELVDSVNLLSAVTKGYGDTSAAANEKVSDLAFQTVKLGQTTYPELAASMGRVVPLAATLKVSQEELFGVMATGTGVTGNAAEVSTQLRGVLQALMAPTDSMAELMANLGYESGQAMIEGLGLQGTIDAIVKAADESGMPLQSYIGSIEGQTLALTLSGEQSDVLREKIAAMGEATGSAAKAFKAATENEAEDFDSSINKLKNSAIAFGDALTPLISKVADLVSGVADFINDLSPAQKEMAVNFALVAAAAGPAISAVGKGITTFSNVAGALKGLGGAASTAAGAGGLGSLSPAIGGVLPSLGGLVSAALPVAAAVGGIAVVGGTVAHVLSQEVVPEVDFFKSAFVDASGNVVDSNIKMGLAAKDCTVTISEETKKAVGAYMEMDESIRSNLLNLKINGTTITTEMTTGIAGDYHSMVDQVVAKIDEGTQQSLQVYEENFVKTGLVTQEQYDSFHRALVADADRKKQTLADNEAKITEIMQTHVDENGALTDEGWKQINQILDESGSIAIGELSGTVQESELLMNRWKTSGVTITADMAAEQVQLLNDERDAAIDAAYKKKEETLATAEQWKKSENDIIRANGYKLEQLAEHDYEVAVDNAEKIRKDGLDKLEDGYHDLYKNVDTDSGKIYTWWGKLKKWWKDNTFEEKDMSFGLGINVTTSGDWSKLEYATSVINRHSNGNNPYDPRYSHYTGLDYVPYDGYTIRAHKGERLLTAEENKDFMQNKNGPAPDGEEVAVYTQINLDGKEIGYAVAPHVSVQQARNARRIR</sequence>
<organism evidence="3">
    <name type="scientific">uncultured Anaerotruncus sp</name>
    <dbReference type="NCBI Taxonomy" id="905011"/>
    <lineage>
        <taxon>Bacteria</taxon>
        <taxon>Bacillati</taxon>
        <taxon>Bacillota</taxon>
        <taxon>Clostridia</taxon>
        <taxon>Eubacteriales</taxon>
        <taxon>Oscillospiraceae</taxon>
        <taxon>Anaerotruncus</taxon>
        <taxon>environmental samples</taxon>
    </lineage>
</organism>
<evidence type="ECO:0000259" key="2">
    <source>
        <dbReference type="Pfam" id="PF10145"/>
    </source>
</evidence>
<dbReference type="NCBIfam" id="TIGR01760">
    <property type="entry name" value="tape_meas_TP901"/>
    <property type="match status" value="1"/>
</dbReference>
<evidence type="ECO:0000256" key="1">
    <source>
        <dbReference type="ARBA" id="ARBA00022612"/>
    </source>
</evidence>
<dbReference type="InterPro" id="IPR010090">
    <property type="entry name" value="Phage_tape_meas"/>
</dbReference>
<proteinExistence type="predicted"/>
<keyword evidence="1" id="KW-1188">Viral release from host cell</keyword>
<reference evidence="3" key="1">
    <citation type="submission" date="2015-09" db="EMBL/GenBank/DDBJ databases">
        <authorList>
            <consortium name="Pathogen Informatics"/>
        </authorList>
    </citation>
    <scope>NUCLEOTIDE SEQUENCE</scope>
    <source>
        <strain evidence="3">2789STDY5834896</strain>
    </source>
</reference>
<name>A0A1C6G2F2_9FIRM</name>
<feature type="domain" description="Phage tail tape measure protein" evidence="2">
    <location>
        <begin position="112"/>
        <end position="295"/>
    </location>
</feature>
<dbReference type="PANTHER" id="PTHR37813">
    <property type="entry name" value="FELS-2 PROPHAGE PROTEIN"/>
    <property type="match status" value="1"/>
</dbReference>
<gene>
    <name evidence="3" type="ORF">SAMEA3545359_00204</name>
</gene>
<dbReference type="PANTHER" id="PTHR37813:SF1">
    <property type="entry name" value="FELS-2 PROPHAGE PROTEIN"/>
    <property type="match status" value="1"/>
</dbReference>
<dbReference type="Pfam" id="PF10145">
    <property type="entry name" value="PhageMin_Tail"/>
    <property type="match status" value="1"/>
</dbReference>
<evidence type="ECO:0000313" key="3">
    <source>
        <dbReference type="EMBL" id="SCJ39488.1"/>
    </source>
</evidence>
<protein>
    <submittedName>
        <fullName evidence="3">Phage-related protein</fullName>
    </submittedName>
</protein>
<dbReference type="EMBL" id="FMHG01000001">
    <property type="protein sequence ID" value="SCJ39488.1"/>
    <property type="molecule type" value="Genomic_DNA"/>
</dbReference>